<name>A0A511VCR2_9BACL</name>
<protein>
    <submittedName>
        <fullName evidence="2">Permease</fullName>
    </submittedName>
</protein>
<evidence type="ECO:0000256" key="1">
    <source>
        <dbReference type="SAM" id="Phobius"/>
    </source>
</evidence>
<dbReference type="Pfam" id="PF11755">
    <property type="entry name" value="DUF3311"/>
    <property type="match status" value="1"/>
</dbReference>
<dbReference type="InterPro" id="IPR021741">
    <property type="entry name" value="DUF3311"/>
</dbReference>
<dbReference type="EMBL" id="BJXX01000213">
    <property type="protein sequence ID" value="GEN36677.1"/>
    <property type="molecule type" value="Genomic_DNA"/>
</dbReference>
<dbReference type="Proteomes" id="UP000321157">
    <property type="component" value="Unassembled WGS sequence"/>
</dbReference>
<keyword evidence="1" id="KW-0812">Transmembrane</keyword>
<dbReference type="AlphaFoldDB" id="A0A511VCR2"/>
<evidence type="ECO:0000313" key="2">
    <source>
        <dbReference type="EMBL" id="GEN36677.1"/>
    </source>
</evidence>
<dbReference type="RefSeq" id="WP_146812311.1">
    <property type="nucleotide sequence ID" value="NZ_BJXX01000213.1"/>
</dbReference>
<sequence>MKKMVYVLSVIPALGSLVIFNRVEPYILGLPFVLFWSILWLFLTSIFLLILNALDPANKGGEE</sequence>
<accession>A0A511VCR2</accession>
<evidence type="ECO:0000313" key="3">
    <source>
        <dbReference type="Proteomes" id="UP000321157"/>
    </source>
</evidence>
<comment type="caution">
    <text evidence="2">The sequence shown here is derived from an EMBL/GenBank/DDBJ whole genome shotgun (WGS) entry which is preliminary data.</text>
</comment>
<keyword evidence="3" id="KW-1185">Reference proteome</keyword>
<keyword evidence="1" id="KW-1133">Transmembrane helix</keyword>
<gene>
    <name evidence="2" type="ORF">ADA01nite_41370</name>
</gene>
<dbReference type="OrthoDB" id="3628949at2"/>
<reference evidence="2 3" key="1">
    <citation type="submission" date="2019-07" db="EMBL/GenBank/DDBJ databases">
        <title>Whole genome shotgun sequence of Aneurinibacillus danicus NBRC 102444.</title>
        <authorList>
            <person name="Hosoyama A."/>
            <person name="Uohara A."/>
            <person name="Ohji S."/>
            <person name="Ichikawa N."/>
        </authorList>
    </citation>
    <scope>NUCLEOTIDE SEQUENCE [LARGE SCALE GENOMIC DNA]</scope>
    <source>
        <strain evidence="2 3">NBRC 102444</strain>
    </source>
</reference>
<organism evidence="2 3">
    <name type="scientific">Aneurinibacillus danicus</name>
    <dbReference type="NCBI Taxonomy" id="267746"/>
    <lineage>
        <taxon>Bacteria</taxon>
        <taxon>Bacillati</taxon>
        <taxon>Bacillota</taxon>
        <taxon>Bacilli</taxon>
        <taxon>Bacillales</taxon>
        <taxon>Paenibacillaceae</taxon>
        <taxon>Aneurinibacillus group</taxon>
        <taxon>Aneurinibacillus</taxon>
    </lineage>
</organism>
<feature type="transmembrane region" description="Helical" evidence="1">
    <location>
        <begin position="35"/>
        <end position="54"/>
    </location>
</feature>
<keyword evidence="1" id="KW-0472">Membrane</keyword>
<proteinExistence type="predicted"/>